<evidence type="ECO:0000256" key="6">
    <source>
        <dbReference type="ARBA" id="ARBA00022989"/>
    </source>
</evidence>
<keyword evidence="5 8" id="KW-0812">Transmembrane</keyword>
<sequence length="541" mass="58279">MKKYLLSLITLLIPIITFAQNNSASDRVDAIFQKYTGWFVDLIFYEIPFSESFQIPWVLIVLIGGAFYFTIYFKLINFTGFGTAIRVVRGKYEDIEKHGADTLYGDVTPNEQENLIETIRDDSADGEVSHFQALTAALSATVGLGNIAGVAVALSIGGPGATFWMIVAGLLGMASKFAECTLGVKFRDVGPDGTVYGGPMYYLKKGLGQKGLGGLGKVLAILFAIFVIGGSFGGGNMFQANQAAAQFVQLFELQGTSAAIWFGIAMAIIVAVVIIGGIKRIAKVTEKIVPFMAGIYVLGAIVILVANYHHIGDAFALIFEGAFSGLGIAGGLVGVMIQGIRRGAFSNEAGVGSAAIAHSAVRTKYPASEGIVALLEPFIDTVVICTMTALVIVITNFDNNIIQYGVEINEGVELTATAFDSVIPHFSVVLTVAVILFAFSTMISWSYYGIQGWVYLFGRGKVTELIYKLLFCIFIWVGSVISLGSVINFSDAMIFAMVVPNIIGVVLLTPVVRKELNRYMKAIRTKHEAIDDGLEDMQKHM</sequence>
<evidence type="ECO:0000256" key="4">
    <source>
        <dbReference type="ARBA" id="ARBA00022475"/>
    </source>
</evidence>
<evidence type="ECO:0000256" key="7">
    <source>
        <dbReference type="ARBA" id="ARBA00023136"/>
    </source>
</evidence>
<evidence type="ECO:0000256" key="5">
    <source>
        <dbReference type="ARBA" id="ARBA00022692"/>
    </source>
</evidence>
<dbReference type="AlphaFoldDB" id="A0A137RFP0"/>
<dbReference type="PANTHER" id="PTHR30330">
    <property type="entry name" value="AGSS FAMILY TRANSPORTER, SODIUM-ALANINE"/>
    <property type="match status" value="1"/>
</dbReference>
<comment type="subcellular location">
    <subcellularLocation>
        <location evidence="1 8">Cell membrane</location>
        <topology evidence="1 8">Multi-pass membrane protein</topology>
    </subcellularLocation>
</comment>
<evidence type="ECO:0000256" key="3">
    <source>
        <dbReference type="ARBA" id="ARBA00022448"/>
    </source>
</evidence>
<gene>
    <name evidence="10" type="ORF">LS48_12190</name>
</gene>
<evidence type="ECO:0000256" key="2">
    <source>
        <dbReference type="ARBA" id="ARBA00009261"/>
    </source>
</evidence>
<feature type="signal peptide" evidence="9">
    <location>
        <begin position="1"/>
        <end position="19"/>
    </location>
</feature>
<dbReference type="PRINTS" id="PR00175">
    <property type="entry name" value="NAALASMPORT"/>
</dbReference>
<evidence type="ECO:0000256" key="9">
    <source>
        <dbReference type="SAM" id="SignalP"/>
    </source>
</evidence>
<dbReference type="PATRIC" id="fig|1548749.3.peg.2553"/>
<dbReference type="Proteomes" id="UP000070138">
    <property type="component" value="Unassembled WGS sequence"/>
</dbReference>
<feature type="transmembrane region" description="Helical" evidence="8">
    <location>
        <begin position="465"/>
        <end position="487"/>
    </location>
</feature>
<keyword evidence="4 8" id="KW-1003">Cell membrane</keyword>
<dbReference type="GO" id="GO:0005886">
    <property type="term" value="C:plasma membrane"/>
    <property type="evidence" value="ECO:0007669"/>
    <property type="project" value="UniProtKB-SubCell"/>
</dbReference>
<feature type="transmembrane region" description="Helical" evidence="8">
    <location>
        <begin position="54"/>
        <end position="73"/>
    </location>
</feature>
<dbReference type="EMBL" id="JRWG01000008">
    <property type="protein sequence ID" value="KXN98316.1"/>
    <property type="molecule type" value="Genomic_DNA"/>
</dbReference>
<dbReference type="Pfam" id="PF01235">
    <property type="entry name" value="Na_Ala_symp"/>
    <property type="match status" value="1"/>
</dbReference>
<evidence type="ECO:0000256" key="8">
    <source>
        <dbReference type="RuleBase" id="RU363064"/>
    </source>
</evidence>
<feature type="transmembrane region" description="Helical" evidence="8">
    <location>
        <begin position="371"/>
        <end position="394"/>
    </location>
</feature>
<protein>
    <submittedName>
        <fullName evidence="10">D-alanine glycine permease</fullName>
    </submittedName>
</protein>
<keyword evidence="8" id="KW-0769">Symport</keyword>
<keyword evidence="11" id="KW-1185">Reference proteome</keyword>
<dbReference type="RefSeq" id="WP_062622791.1">
    <property type="nucleotide sequence ID" value="NZ_JRWG01000008.1"/>
</dbReference>
<dbReference type="OrthoDB" id="9804874at2"/>
<comment type="similarity">
    <text evidence="2 8">Belongs to the alanine or glycine:cation symporter (AGCS) (TC 2.A.25) family.</text>
</comment>
<feature type="transmembrane region" description="Helical" evidence="8">
    <location>
        <begin position="422"/>
        <end position="445"/>
    </location>
</feature>
<feature type="transmembrane region" description="Helical" evidence="8">
    <location>
        <begin position="314"/>
        <end position="337"/>
    </location>
</feature>
<evidence type="ECO:0000313" key="10">
    <source>
        <dbReference type="EMBL" id="KXN98316.1"/>
    </source>
</evidence>
<accession>A0A137RFP0</accession>
<name>A0A137RFP0_9FLAO</name>
<dbReference type="STRING" id="1548749.LS48_12190"/>
<dbReference type="NCBIfam" id="TIGR00835">
    <property type="entry name" value="agcS"/>
    <property type="match status" value="1"/>
</dbReference>
<reference evidence="11" key="1">
    <citation type="submission" date="2014-10" db="EMBL/GenBank/DDBJ databases">
        <title>Genome sequencing of Vitellibacter sp. D-24.</title>
        <authorList>
            <person name="Thevarajoo S."/>
            <person name="Selvaratnam C."/>
            <person name="Goh K.M."/>
            <person name="Chong C.S."/>
        </authorList>
    </citation>
    <scope>NUCLEOTIDE SEQUENCE [LARGE SCALE GENOMIC DNA]</scope>
    <source>
        <strain evidence="11">D-24</strain>
    </source>
</reference>
<keyword evidence="9" id="KW-0732">Signal</keyword>
<dbReference type="PANTHER" id="PTHR30330:SF3">
    <property type="entry name" value="TRANSCRIPTIONAL REGULATOR, LRP FAMILY"/>
    <property type="match status" value="1"/>
</dbReference>
<evidence type="ECO:0000313" key="11">
    <source>
        <dbReference type="Proteomes" id="UP000070138"/>
    </source>
</evidence>
<keyword evidence="7 8" id="KW-0472">Membrane</keyword>
<feature type="chain" id="PRO_5007479606" evidence="9">
    <location>
        <begin position="20"/>
        <end position="541"/>
    </location>
</feature>
<dbReference type="GO" id="GO:0005283">
    <property type="term" value="F:amino acid:sodium symporter activity"/>
    <property type="evidence" value="ECO:0007669"/>
    <property type="project" value="InterPro"/>
</dbReference>
<reference evidence="10 11" key="2">
    <citation type="journal article" date="2016" name="Int. J. Syst. Evol. Microbiol.">
        <title>Vitellibacter aquimaris sp. nov., a marine bacterium isolated from seawater.</title>
        <authorList>
            <person name="Thevarajoo S."/>
            <person name="Selvaratnam C."/>
            <person name="Goh K.M."/>
            <person name="Hong K.W."/>
            <person name="Chan X.Y."/>
            <person name="Chan K.G."/>
            <person name="Chong C.S."/>
        </authorList>
    </citation>
    <scope>NUCLEOTIDE SEQUENCE [LARGE SCALE GENOMIC DNA]</scope>
    <source>
        <strain evidence="10 11">D-24</strain>
    </source>
</reference>
<evidence type="ECO:0000256" key="1">
    <source>
        <dbReference type="ARBA" id="ARBA00004651"/>
    </source>
</evidence>
<comment type="caution">
    <text evidence="10">The sequence shown here is derived from an EMBL/GenBank/DDBJ whole genome shotgun (WGS) entry which is preliminary data.</text>
</comment>
<dbReference type="InterPro" id="IPR001463">
    <property type="entry name" value="Na/Ala_symport"/>
</dbReference>
<keyword evidence="6 8" id="KW-1133">Transmembrane helix</keyword>
<organism evidence="10 11">
    <name type="scientific">Aequorivita aquimaris</name>
    <dbReference type="NCBI Taxonomy" id="1548749"/>
    <lineage>
        <taxon>Bacteria</taxon>
        <taxon>Pseudomonadati</taxon>
        <taxon>Bacteroidota</taxon>
        <taxon>Flavobacteriia</taxon>
        <taxon>Flavobacteriales</taxon>
        <taxon>Flavobacteriaceae</taxon>
        <taxon>Aequorivita</taxon>
    </lineage>
</organism>
<proteinExistence type="inferred from homology"/>
<feature type="transmembrane region" description="Helical" evidence="8">
    <location>
        <begin position="493"/>
        <end position="512"/>
    </location>
</feature>
<feature type="transmembrane region" description="Helical" evidence="8">
    <location>
        <begin position="218"/>
        <end position="238"/>
    </location>
</feature>
<feature type="transmembrane region" description="Helical" evidence="8">
    <location>
        <begin position="288"/>
        <end position="308"/>
    </location>
</feature>
<keyword evidence="3 8" id="KW-0813">Transport</keyword>
<feature type="transmembrane region" description="Helical" evidence="8">
    <location>
        <begin position="258"/>
        <end position="276"/>
    </location>
</feature>